<evidence type="ECO:0000313" key="2">
    <source>
        <dbReference type="Proteomes" id="UP001267426"/>
    </source>
</evidence>
<evidence type="ECO:0008006" key="3">
    <source>
        <dbReference type="Google" id="ProtNLM"/>
    </source>
</evidence>
<organism evidence="1 2">
    <name type="scientific">Rubrivirga litoralis</name>
    <dbReference type="NCBI Taxonomy" id="3075598"/>
    <lineage>
        <taxon>Bacteria</taxon>
        <taxon>Pseudomonadati</taxon>
        <taxon>Rhodothermota</taxon>
        <taxon>Rhodothermia</taxon>
        <taxon>Rhodothermales</taxon>
        <taxon>Rubricoccaceae</taxon>
        <taxon>Rubrivirga</taxon>
    </lineage>
</organism>
<dbReference type="RefSeq" id="WP_311665317.1">
    <property type="nucleotide sequence ID" value="NZ_JAVRHT010000043.1"/>
</dbReference>
<accession>A0ABU3BUF6</accession>
<proteinExistence type="predicted"/>
<comment type="caution">
    <text evidence="1">The sequence shown here is derived from an EMBL/GenBank/DDBJ whole genome shotgun (WGS) entry which is preliminary data.</text>
</comment>
<name>A0ABU3BUF6_9BACT</name>
<sequence>MTRTTRKTARKTTREGRPRFALGQIVATPGALEVARAHGINVVSLIHRHQSGDWGTVCADDARANDRALVVGSRVLSAYDLPSTEGRAGGRLWIITEADRSATTVLLPSEY</sequence>
<dbReference type="Proteomes" id="UP001267426">
    <property type="component" value="Unassembled WGS sequence"/>
</dbReference>
<reference evidence="1 2" key="1">
    <citation type="submission" date="2023-09" db="EMBL/GenBank/DDBJ databases">
        <authorList>
            <person name="Rey-Velasco X."/>
        </authorList>
    </citation>
    <scope>NUCLEOTIDE SEQUENCE [LARGE SCALE GENOMIC DNA]</scope>
    <source>
        <strain evidence="1 2">F394</strain>
    </source>
</reference>
<keyword evidence="2" id="KW-1185">Reference proteome</keyword>
<evidence type="ECO:0000313" key="1">
    <source>
        <dbReference type="EMBL" id="MDT0632929.1"/>
    </source>
</evidence>
<protein>
    <recommendedName>
        <fullName evidence="3">Type I restriction endonuclease subunit M</fullName>
    </recommendedName>
</protein>
<dbReference type="EMBL" id="JAVRHT010000043">
    <property type="protein sequence ID" value="MDT0632929.1"/>
    <property type="molecule type" value="Genomic_DNA"/>
</dbReference>
<gene>
    <name evidence="1" type="ORF">RM540_14320</name>
</gene>